<keyword evidence="1" id="KW-0812">Transmembrane</keyword>
<keyword evidence="1" id="KW-0472">Membrane</keyword>
<feature type="transmembrane region" description="Helical" evidence="1">
    <location>
        <begin position="140"/>
        <end position="160"/>
    </location>
</feature>
<feature type="transmembrane region" description="Helical" evidence="1">
    <location>
        <begin position="12"/>
        <end position="34"/>
    </location>
</feature>
<keyword evidence="4" id="KW-1185">Reference proteome</keyword>
<feature type="transmembrane region" description="Helical" evidence="1">
    <location>
        <begin position="96"/>
        <end position="120"/>
    </location>
</feature>
<proteinExistence type="predicted"/>
<gene>
    <name evidence="3" type="ORF">OF850_05860</name>
</gene>
<dbReference type="Proteomes" id="UP001526430">
    <property type="component" value="Unassembled WGS sequence"/>
</dbReference>
<keyword evidence="1" id="KW-1133">Transmembrane helix</keyword>
<evidence type="ECO:0000256" key="1">
    <source>
        <dbReference type="SAM" id="Phobius"/>
    </source>
</evidence>
<protein>
    <submittedName>
        <fullName evidence="3">DUF1206 domain-containing protein</fullName>
    </submittedName>
</protein>
<feature type="transmembrane region" description="Helical" evidence="1">
    <location>
        <begin position="54"/>
        <end position="75"/>
    </location>
</feature>
<dbReference type="InterPro" id="IPR009597">
    <property type="entry name" value="DUF1206"/>
</dbReference>
<evidence type="ECO:0000313" key="3">
    <source>
        <dbReference type="EMBL" id="MCW8085143.1"/>
    </source>
</evidence>
<dbReference type="RefSeq" id="WP_301588989.1">
    <property type="nucleotide sequence ID" value="NZ_JAPFQI010000002.1"/>
</dbReference>
<accession>A0ABT3NSL2</accession>
<feature type="domain" description="DUF1206" evidence="2">
    <location>
        <begin position="13"/>
        <end position="78"/>
    </location>
</feature>
<comment type="caution">
    <text evidence="3">The sequence shown here is derived from an EMBL/GenBank/DDBJ whole genome shotgun (WGS) entry which is preliminary data.</text>
</comment>
<feature type="domain" description="DUF1206" evidence="2">
    <location>
        <begin position="95"/>
        <end position="165"/>
    </location>
</feature>
<evidence type="ECO:0000313" key="4">
    <source>
        <dbReference type="Proteomes" id="UP001526430"/>
    </source>
</evidence>
<name>A0ABT3NSL2_9PROT</name>
<feature type="transmembrane region" description="Helical" evidence="1">
    <location>
        <begin position="231"/>
        <end position="252"/>
    </location>
</feature>
<dbReference type="EMBL" id="JAPFQI010000002">
    <property type="protein sequence ID" value="MCW8085143.1"/>
    <property type="molecule type" value="Genomic_DNA"/>
</dbReference>
<evidence type="ECO:0000259" key="2">
    <source>
        <dbReference type="Pfam" id="PF06724"/>
    </source>
</evidence>
<dbReference type="Pfam" id="PF06724">
    <property type="entry name" value="DUF1206"/>
    <property type="match status" value="3"/>
</dbReference>
<feature type="transmembrane region" description="Helical" evidence="1">
    <location>
        <begin position="190"/>
        <end position="211"/>
    </location>
</feature>
<reference evidence="3 4" key="1">
    <citation type="submission" date="2022-10" db="EMBL/GenBank/DDBJ databases">
        <title>Roseococcus glaciei nov., sp. nov., isolated from glacier.</title>
        <authorList>
            <person name="Liu Q."/>
            <person name="Xin Y.-H."/>
        </authorList>
    </citation>
    <scope>NUCLEOTIDE SEQUENCE [LARGE SCALE GENOMIC DNA]</scope>
    <source>
        <strain evidence="3 4">MDT2-1-1</strain>
    </source>
</reference>
<organism evidence="3 4">
    <name type="scientific">Sabulicella glaciei</name>
    <dbReference type="NCBI Taxonomy" id="2984948"/>
    <lineage>
        <taxon>Bacteria</taxon>
        <taxon>Pseudomonadati</taxon>
        <taxon>Pseudomonadota</taxon>
        <taxon>Alphaproteobacteria</taxon>
        <taxon>Acetobacterales</taxon>
        <taxon>Acetobacteraceae</taxon>
        <taxon>Sabulicella</taxon>
    </lineage>
</organism>
<sequence>MTQDRLVLFGRMGFAARGIVNLLVGGLALMAALGRGGEATGARGAIGTLLTQPLGLIILGLLALGLFGFALWRFLQSLLDADGVGRDRKALMRRAGQFISGVIYLGLAGFAASLALGGAAGGGEGESARDWTRWLMSQPFGRWLVAAVGLGVVGAAFGMARKAWTASFCENLSCNGRMEHGVKRLGQAGYAARAVVFVVIGLFLLLAAWQHDPNEVRGLGGALVALRAQPFGAAIFGIVAAGLFAFGLFGLAEARFRRMRTPPEAHAVGAMLSPGR</sequence>
<feature type="domain" description="DUF1206" evidence="2">
    <location>
        <begin position="188"/>
        <end position="257"/>
    </location>
</feature>